<protein>
    <submittedName>
        <fullName evidence="2">EGF-like domain-containing protein</fullName>
    </submittedName>
</protein>
<organism evidence="1 2">
    <name type="scientific">Ascaris lumbricoides</name>
    <name type="common">Giant roundworm</name>
    <dbReference type="NCBI Taxonomy" id="6252"/>
    <lineage>
        <taxon>Eukaryota</taxon>
        <taxon>Metazoa</taxon>
        <taxon>Ecdysozoa</taxon>
        <taxon>Nematoda</taxon>
        <taxon>Chromadorea</taxon>
        <taxon>Rhabditida</taxon>
        <taxon>Spirurina</taxon>
        <taxon>Ascaridomorpha</taxon>
        <taxon>Ascaridoidea</taxon>
        <taxon>Ascarididae</taxon>
        <taxon>Ascaris</taxon>
    </lineage>
</organism>
<evidence type="ECO:0000313" key="2">
    <source>
        <dbReference type="WBParaSite" id="ALUE_0002049601-mRNA-1"/>
    </source>
</evidence>
<reference evidence="2" key="1">
    <citation type="submission" date="2017-02" db="UniProtKB">
        <authorList>
            <consortium name="WormBaseParasite"/>
        </authorList>
    </citation>
    <scope>IDENTIFICATION</scope>
</reference>
<evidence type="ECO:0000313" key="1">
    <source>
        <dbReference type="Proteomes" id="UP000036681"/>
    </source>
</evidence>
<dbReference type="AlphaFoldDB" id="A0A0M3IP18"/>
<dbReference type="Proteomes" id="UP000036681">
    <property type="component" value="Unplaced"/>
</dbReference>
<dbReference type="WBParaSite" id="ALUE_0002049601-mRNA-1">
    <property type="protein sequence ID" value="ALUE_0002049601-mRNA-1"/>
    <property type="gene ID" value="ALUE_0002049601"/>
</dbReference>
<keyword evidence="1" id="KW-1185">Reference proteome</keyword>
<accession>A0A0M3IP18</accession>
<proteinExistence type="predicted"/>
<name>A0A0M3IP18_ASCLU</name>
<sequence>TGYVQDQSGICVDIDECAQDPAYVETLEKFNASLKAGVILKASEWKNWMVKPKNSSSAYAICYERASRTHSWWWFTSASSMLPFCRNTLYDERGAFGGNQKTALMRGFECDCLPGQMRRQHGTPLRIILTCEDIDLCVYLNCSSLGEGWICDRVQRKCVCDSAAGYMMRIALDTIPFCTKDECTAMDMNGPNTVKNALHRSLIHCDMETHRWIQPVGYIFVRETYTNVITGLREDECTAADMNGPNTVKNALHRSLIHCDMETHRWIQPVGYIFVRETYTNVIIGLRDINECEDENYCCNRTVARCDRSDSSCWVKCINFEGGASCYCDENNPNVEIDPNTCQCRPKCSLNSAWYLKCDVNNLSCDYAKWQKLLDSSTTPNSTICSRLTNNNGIYLDFPSMFALITELCRTKFYCGMPPEEIDDIRKLPAFNYEGKCIVSKTQMSQVKCPFGDKPLAMDGLAGPYAYCPYKIDMDKWPGELLSIVTELKLSKTQMSQVKCPFGDKPLAMDGLAGPYAYCPYKIDMDKWPG</sequence>